<feature type="transmembrane region" description="Helical" evidence="1">
    <location>
        <begin position="244"/>
        <end position="262"/>
    </location>
</feature>
<dbReference type="RefSeq" id="WP_378269179.1">
    <property type="nucleotide sequence ID" value="NZ_JBHUKR010000021.1"/>
</dbReference>
<evidence type="ECO:0000313" key="3">
    <source>
        <dbReference type="Proteomes" id="UP001597417"/>
    </source>
</evidence>
<evidence type="ECO:0000256" key="1">
    <source>
        <dbReference type="SAM" id="Phobius"/>
    </source>
</evidence>
<proteinExistence type="predicted"/>
<organism evidence="2 3">
    <name type="scientific">Amycolatopsis pigmentata</name>
    <dbReference type="NCBI Taxonomy" id="450801"/>
    <lineage>
        <taxon>Bacteria</taxon>
        <taxon>Bacillati</taxon>
        <taxon>Actinomycetota</taxon>
        <taxon>Actinomycetes</taxon>
        <taxon>Pseudonocardiales</taxon>
        <taxon>Pseudonocardiaceae</taxon>
        <taxon>Amycolatopsis</taxon>
    </lineage>
</organism>
<keyword evidence="1" id="KW-1133">Transmembrane helix</keyword>
<sequence length="454" mass="47863">MSAPMSALNPRILRIELRRSSALVVGGLLFLAGVAGLYPLVATHQGDGLDGRWFPVLVTFERIMLVVIWPLALGGGAWHSRRDRRSRMDELLATTPRPVRLRVPPGAAAMAISLVLAYLLILAAVAVGVTGHTDYGAMNWLPIVGVGALSLVAGAWLGMGIGRLMPSVYTPPLLVVAGFLVLLAPIELSRTESPGALGLFMPNLRLQFNEYSTIAGSMSLAQTVWFSALAASGLLLFMLTRRGALVAVVPALAGLVVALPIASGAPADGVVADPVAAAEICTTDGEPVVCMTRAHARGLSRMVGPARRALKLLAVLPDAPTSVHEVTDFRPGPQPAGEAWLNTNSLTVTRKADDDELVVSILAGAGTRECAYRDVSDANYRLVRSIAAAWLYGVYPAPGERRSFGPAAWPEADADWKQLKALPEPEQVKRIAAVRRAGFTCPNNLTAALTGGGS</sequence>
<dbReference type="EMBL" id="JBHUKR010000021">
    <property type="protein sequence ID" value="MFD2420890.1"/>
    <property type="molecule type" value="Genomic_DNA"/>
</dbReference>
<dbReference type="Proteomes" id="UP001597417">
    <property type="component" value="Unassembled WGS sequence"/>
</dbReference>
<gene>
    <name evidence="2" type="ORF">ACFSXZ_31630</name>
</gene>
<feature type="transmembrane region" description="Helical" evidence="1">
    <location>
        <begin position="107"/>
        <end position="128"/>
    </location>
</feature>
<reference evidence="3" key="1">
    <citation type="journal article" date="2019" name="Int. J. Syst. Evol. Microbiol.">
        <title>The Global Catalogue of Microorganisms (GCM) 10K type strain sequencing project: providing services to taxonomists for standard genome sequencing and annotation.</title>
        <authorList>
            <consortium name="The Broad Institute Genomics Platform"/>
            <consortium name="The Broad Institute Genome Sequencing Center for Infectious Disease"/>
            <person name="Wu L."/>
            <person name="Ma J."/>
        </authorList>
    </citation>
    <scope>NUCLEOTIDE SEQUENCE [LARGE SCALE GENOMIC DNA]</scope>
    <source>
        <strain evidence="3">CGMCC 4.7645</strain>
    </source>
</reference>
<feature type="transmembrane region" description="Helical" evidence="1">
    <location>
        <begin position="211"/>
        <end position="237"/>
    </location>
</feature>
<evidence type="ECO:0008006" key="4">
    <source>
        <dbReference type="Google" id="ProtNLM"/>
    </source>
</evidence>
<evidence type="ECO:0000313" key="2">
    <source>
        <dbReference type="EMBL" id="MFD2420890.1"/>
    </source>
</evidence>
<protein>
    <recommendedName>
        <fullName evidence="4">ABC transporter permease</fullName>
    </recommendedName>
</protein>
<keyword evidence="3" id="KW-1185">Reference proteome</keyword>
<comment type="caution">
    <text evidence="2">The sequence shown here is derived from an EMBL/GenBank/DDBJ whole genome shotgun (WGS) entry which is preliminary data.</text>
</comment>
<feature type="transmembrane region" description="Helical" evidence="1">
    <location>
        <begin position="173"/>
        <end position="191"/>
    </location>
</feature>
<feature type="transmembrane region" description="Helical" evidence="1">
    <location>
        <begin position="21"/>
        <end position="41"/>
    </location>
</feature>
<feature type="transmembrane region" description="Helical" evidence="1">
    <location>
        <begin position="140"/>
        <end position="161"/>
    </location>
</feature>
<keyword evidence="1" id="KW-0472">Membrane</keyword>
<name>A0ABW5G1R5_9PSEU</name>
<feature type="transmembrane region" description="Helical" evidence="1">
    <location>
        <begin position="53"/>
        <end position="78"/>
    </location>
</feature>
<accession>A0ABW5G1R5</accession>
<keyword evidence="1" id="KW-0812">Transmembrane</keyword>